<name>A0A8J3ARH7_9BACI</name>
<keyword evidence="2" id="KW-1185">Reference proteome</keyword>
<organism evidence="1 2">
    <name type="scientific">Gottfriedia solisilvae</name>
    <dbReference type="NCBI Taxonomy" id="1516104"/>
    <lineage>
        <taxon>Bacteria</taxon>
        <taxon>Bacillati</taxon>
        <taxon>Bacillota</taxon>
        <taxon>Bacilli</taxon>
        <taxon>Bacillales</taxon>
        <taxon>Bacillaceae</taxon>
        <taxon>Gottfriedia</taxon>
    </lineage>
</organism>
<dbReference type="InterPro" id="IPR050583">
    <property type="entry name" value="Mycobacterial_A85_antigen"/>
</dbReference>
<proteinExistence type="predicted"/>
<comment type="caution">
    <text evidence="1">The sequence shown here is derived from an EMBL/GenBank/DDBJ whole genome shotgun (WGS) entry which is preliminary data.</text>
</comment>
<sequence>MIQTNGTREEHTLYSNHIQKEVTFTIYYSSQYTPLIKHHLLLAQDGQDYFNLGKVHRVIEELTKEGTIQPTIIVGIPYSSPKERFSLYHPSQEGQKSYIRFLAEELLPYLDDHLPLLGLAHSRTLIGDSLGGTVSLQAAFTYPNTFGKVIMQSPFVNDDVIHFLEQKPLTTTLSILQTVGTQEDNVFTPTKQWVNFIKDGLKLKEFLSKCPVELHYAEYDGDHTWTNWEKQLEDLLKISLAK</sequence>
<evidence type="ECO:0000313" key="1">
    <source>
        <dbReference type="EMBL" id="GGI14913.1"/>
    </source>
</evidence>
<dbReference type="RefSeq" id="WP_088000004.1">
    <property type="nucleotide sequence ID" value="NZ_BMHB01000001.1"/>
</dbReference>
<dbReference type="EMBL" id="BMHB01000001">
    <property type="protein sequence ID" value="GGI14913.1"/>
    <property type="molecule type" value="Genomic_DNA"/>
</dbReference>
<evidence type="ECO:0008006" key="3">
    <source>
        <dbReference type="Google" id="ProtNLM"/>
    </source>
</evidence>
<reference evidence="2" key="1">
    <citation type="journal article" date="2019" name="Int. J. Syst. Evol. Microbiol.">
        <title>The Global Catalogue of Microorganisms (GCM) 10K type strain sequencing project: providing services to taxonomists for standard genome sequencing and annotation.</title>
        <authorList>
            <consortium name="The Broad Institute Genomics Platform"/>
            <consortium name="The Broad Institute Genome Sequencing Center for Infectious Disease"/>
            <person name="Wu L."/>
            <person name="Ma J."/>
        </authorList>
    </citation>
    <scope>NUCLEOTIDE SEQUENCE [LARGE SCALE GENOMIC DNA]</scope>
    <source>
        <strain evidence="2">CGMCC 1.14993</strain>
    </source>
</reference>
<evidence type="ECO:0000313" key="2">
    <source>
        <dbReference type="Proteomes" id="UP000626244"/>
    </source>
</evidence>
<dbReference type="PANTHER" id="PTHR48098:SF3">
    <property type="entry name" value="IRON(III) ENTEROBACTIN ESTERASE"/>
    <property type="match status" value="1"/>
</dbReference>
<dbReference type="Pfam" id="PF00756">
    <property type="entry name" value="Esterase"/>
    <property type="match status" value="1"/>
</dbReference>
<dbReference type="PANTHER" id="PTHR48098">
    <property type="entry name" value="ENTEROCHELIN ESTERASE-RELATED"/>
    <property type="match status" value="1"/>
</dbReference>
<dbReference type="InterPro" id="IPR029058">
    <property type="entry name" value="AB_hydrolase_fold"/>
</dbReference>
<accession>A0A8J3ARH7</accession>
<dbReference type="AlphaFoldDB" id="A0A8J3ARH7"/>
<dbReference type="Proteomes" id="UP000626244">
    <property type="component" value="Unassembled WGS sequence"/>
</dbReference>
<dbReference type="SUPFAM" id="SSF53474">
    <property type="entry name" value="alpha/beta-Hydrolases"/>
    <property type="match status" value="1"/>
</dbReference>
<dbReference type="Gene3D" id="3.40.50.1820">
    <property type="entry name" value="alpha/beta hydrolase"/>
    <property type="match status" value="1"/>
</dbReference>
<dbReference type="InterPro" id="IPR000801">
    <property type="entry name" value="Esterase-like"/>
</dbReference>
<gene>
    <name evidence="1" type="primary">yjcH</name>
    <name evidence="1" type="ORF">GCM10007380_25330</name>
</gene>
<protein>
    <recommendedName>
        <fullName evidence="3">Esterase</fullName>
    </recommendedName>
</protein>
<dbReference type="OrthoDB" id="9803578at2"/>